<dbReference type="KEGG" id="psco:LY89DRAFT_728759"/>
<reference evidence="1 2" key="1">
    <citation type="submission" date="2015-10" db="EMBL/GenBank/DDBJ databases">
        <title>Full genome of DAOMC 229536 Phialocephala scopiformis, a fungal endophyte of spruce producing the potent anti-insectan compound rugulosin.</title>
        <authorList>
            <consortium name="DOE Joint Genome Institute"/>
            <person name="Walker A.K."/>
            <person name="Frasz S.L."/>
            <person name="Seifert K.A."/>
            <person name="Miller J.D."/>
            <person name="Mondo S.J."/>
            <person name="Labutti K."/>
            <person name="Lipzen A."/>
            <person name="Dockter R."/>
            <person name="Kennedy M."/>
            <person name="Grigoriev I.V."/>
            <person name="Spatafora J.W."/>
        </authorList>
    </citation>
    <scope>NUCLEOTIDE SEQUENCE [LARGE SCALE GENOMIC DNA]</scope>
    <source>
        <strain evidence="1 2">CBS 120377</strain>
    </source>
</reference>
<evidence type="ECO:0000313" key="1">
    <source>
        <dbReference type="EMBL" id="KUJ22639.1"/>
    </source>
</evidence>
<gene>
    <name evidence="1" type="ORF">LY89DRAFT_728759</name>
</gene>
<dbReference type="OrthoDB" id="5211520at2759"/>
<dbReference type="AlphaFoldDB" id="A0A194XRG0"/>
<sequence>MSGTKYVVDRIFGGTASYDSIVGPGAPATSSQHERVWPEIPLEYRPPAPEIENAVKEVTYILGYLQRVLTPTPLPNDDLQLMSDYLLSLETRNDLTAHVLQQVDARTNIRALTRILLKDDTTYEFKSRATALAKHWNGIELLISKITPEEILADRPVAPLKTELPDDKPAGWQLDLGEARTAEAARQLELLNIEKNRCIKYWTTVKPPKPMGWAPADGDAWKKVPRADLENGDLFFTPYFKPIWESYNMAHMDASFWTDPDNTAEEEEEYQKNRSEKHQSTMFSLEMRKARKDHATSLGYERVF</sequence>
<proteinExistence type="predicted"/>
<dbReference type="InParanoid" id="A0A194XRG0"/>
<dbReference type="GeneID" id="28829028"/>
<dbReference type="RefSeq" id="XP_018076994.1">
    <property type="nucleotide sequence ID" value="XM_018219302.1"/>
</dbReference>
<evidence type="ECO:0000313" key="2">
    <source>
        <dbReference type="Proteomes" id="UP000070700"/>
    </source>
</evidence>
<dbReference type="Proteomes" id="UP000070700">
    <property type="component" value="Unassembled WGS sequence"/>
</dbReference>
<organism evidence="1 2">
    <name type="scientific">Mollisia scopiformis</name>
    <name type="common">Conifer needle endophyte fungus</name>
    <name type="synonym">Phialocephala scopiformis</name>
    <dbReference type="NCBI Taxonomy" id="149040"/>
    <lineage>
        <taxon>Eukaryota</taxon>
        <taxon>Fungi</taxon>
        <taxon>Dikarya</taxon>
        <taxon>Ascomycota</taxon>
        <taxon>Pezizomycotina</taxon>
        <taxon>Leotiomycetes</taxon>
        <taxon>Helotiales</taxon>
        <taxon>Mollisiaceae</taxon>
        <taxon>Mollisia</taxon>
    </lineage>
</organism>
<name>A0A194XRG0_MOLSC</name>
<dbReference type="EMBL" id="KQ947406">
    <property type="protein sequence ID" value="KUJ22639.1"/>
    <property type="molecule type" value="Genomic_DNA"/>
</dbReference>
<protein>
    <submittedName>
        <fullName evidence="1">Uncharacterized protein</fullName>
    </submittedName>
</protein>
<keyword evidence="2" id="KW-1185">Reference proteome</keyword>
<accession>A0A194XRG0</accession>